<organism evidence="2 3">
    <name type="scientific">Asparagus officinalis</name>
    <name type="common">Garden asparagus</name>
    <dbReference type="NCBI Taxonomy" id="4686"/>
    <lineage>
        <taxon>Eukaryota</taxon>
        <taxon>Viridiplantae</taxon>
        <taxon>Streptophyta</taxon>
        <taxon>Embryophyta</taxon>
        <taxon>Tracheophyta</taxon>
        <taxon>Spermatophyta</taxon>
        <taxon>Magnoliopsida</taxon>
        <taxon>Liliopsida</taxon>
        <taxon>Asparagales</taxon>
        <taxon>Asparagaceae</taxon>
        <taxon>Asparagoideae</taxon>
        <taxon>Asparagus</taxon>
    </lineage>
</organism>
<feature type="region of interest" description="Disordered" evidence="1">
    <location>
        <begin position="20"/>
        <end position="54"/>
    </location>
</feature>
<evidence type="ECO:0000313" key="3">
    <source>
        <dbReference type="Proteomes" id="UP000243459"/>
    </source>
</evidence>
<name>A0A5P1FTK5_ASPOF</name>
<sequence length="84" mass="9278">MEHHRTVPSCARSVLALSSAVSRSDPRLHHATPRHPLRLSEPPRRPSSVAGGFDKKGIDENWEAAIEHNPEAFARVVMLYGVST</sequence>
<proteinExistence type="predicted"/>
<gene>
    <name evidence="2" type="ORF">A4U43_C01F21410</name>
</gene>
<dbReference type="Gramene" id="ONK80757">
    <property type="protein sequence ID" value="ONK80757"/>
    <property type="gene ID" value="A4U43_C01F21410"/>
</dbReference>
<evidence type="ECO:0000313" key="2">
    <source>
        <dbReference type="EMBL" id="ONK80757.1"/>
    </source>
</evidence>
<dbReference type="AlphaFoldDB" id="A0A5P1FTK5"/>
<dbReference type="Proteomes" id="UP000243459">
    <property type="component" value="Chromosome 1"/>
</dbReference>
<evidence type="ECO:0000256" key="1">
    <source>
        <dbReference type="SAM" id="MobiDB-lite"/>
    </source>
</evidence>
<keyword evidence="3" id="KW-1185">Reference proteome</keyword>
<dbReference type="EMBL" id="CM007381">
    <property type="protein sequence ID" value="ONK80757.1"/>
    <property type="molecule type" value="Genomic_DNA"/>
</dbReference>
<protein>
    <submittedName>
        <fullName evidence="2">Uncharacterized protein</fullName>
    </submittedName>
</protein>
<accession>A0A5P1FTK5</accession>
<reference evidence="3" key="1">
    <citation type="journal article" date="2017" name="Nat. Commun.">
        <title>The asparagus genome sheds light on the origin and evolution of a young Y chromosome.</title>
        <authorList>
            <person name="Harkess A."/>
            <person name="Zhou J."/>
            <person name="Xu C."/>
            <person name="Bowers J.E."/>
            <person name="Van der Hulst R."/>
            <person name="Ayyampalayam S."/>
            <person name="Mercati F."/>
            <person name="Riccardi P."/>
            <person name="McKain M.R."/>
            <person name="Kakrana A."/>
            <person name="Tang H."/>
            <person name="Ray J."/>
            <person name="Groenendijk J."/>
            <person name="Arikit S."/>
            <person name="Mathioni S.M."/>
            <person name="Nakano M."/>
            <person name="Shan H."/>
            <person name="Telgmann-Rauber A."/>
            <person name="Kanno A."/>
            <person name="Yue Z."/>
            <person name="Chen H."/>
            <person name="Li W."/>
            <person name="Chen Y."/>
            <person name="Xu X."/>
            <person name="Zhang Y."/>
            <person name="Luo S."/>
            <person name="Chen H."/>
            <person name="Gao J."/>
            <person name="Mao Z."/>
            <person name="Pires J.C."/>
            <person name="Luo M."/>
            <person name="Kudrna D."/>
            <person name="Wing R.A."/>
            <person name="Meyers B.C."/>
            <person name="Yi K."/>
            <person name="Kong H."/>
            <person name="Lavrijsen P."/>
            <person name="Sunseri F."/>
            <person name="Falavigna A."/>
            <person name="Ye Y."/>
            <person name="Leebens-Mack J.H."/>
            <person name="Chen G."/>
        </authorList>
    </citation>
    <scope>NUCLEOTIDE SEQUENCE [LARGE SCALE GENOMIC DNA]</scope>
    <source>
        <strain evidence="3">cv. DH0086</strain>
    </source>
</reference>